<feature type="region of interest" description="Disordered" evidence="3">
    <location>
        <begin position="437"/>
        <end position="488"/>
    </location>
</feature>
<dbReference type="InterPro" id="IPR051709">
    <property type="entry name" value="Ub-ligase/GTPase-reg"/>
</dbReference>
<dbReference type="AlphaFoldDB" id="A0A388LV51"/>
<dbReference type="OrthoDB" id="8068875at2759"/>
<dbReference type="GO" id="GO:0061630">
    <property type="term" value="F:ubiquitin protein ligase activity"/>
    <property type="evidence" value="ECO:0007669"/>
    <property type="project" value="TreeGrafter"/>
</dbReference>
<dbReference type="PROSITE" id="PS50012">
    <property type="entry name" value="RCC1_3"/>
    <property type="match status" value="6"/>
</dbReference>
<dbReference type="InterPro" id="IPR009091">
    <property type="entry name" value="RCC1/BLIP-II"/>
</dbReference>
<evidence type="ECO:0000256" key="3">
    <source>
        <dbReference type="SAM" id="MobiDB-lite"/>
    </source>
</evidence>
<name>A0A388LV51_CHABU</name>
<dbReference type="Proteomes" id="UP000265515">
    <property type="component" value="Unassembled WGS sequence"/>
</dbReference>
<keyword evidence="1" id="KW-0677">Repeat</keyword>
<feature type="repeat" description="RCC1" evidence="2">
    <location>
        <begin position="153"/>
        <end position="196"/>
    </location>
</feature>
<dbReference type="PANTHER" id="PTHR45622:SF58">
    <property type="entry name" value="REGULATOR OF CHROMOSOME CONDENSATION DOMAIN-CONTAINING PROTEIN"/>
    <property type="match status" value="1"/>
</dbReference>
<dbReference type="GO" id="GO:0005794">
    <property type="term" value="C:Golgi apparatus"/>
    <property type="evidence" value="ECO:0007669"/>
    <property type="project" value="TreeGrafter"/>
</dbReference>
<dbReference type="PROSITE" id="PS00626">
    <property type="entry name" value="RCC1_2"/>
    <property type="match status" value="2"/>
</dbReference>
<feature type="repeat" description="RCC1" evidence="2">
    <location>
        <begin position="197"/>
        <end position="275"/>
    </location>
</feature>
<dbReference type="SUPFAM" id="SSF50985">
    <property type="entry name" value="RCC1/BLIP-II"/>
    <property type="match status" value="1"/>
</dbReference>
<dbReference type="GO" id="GO:0005929">
    <property type="term" value="C:cilium"/>
    <property type="evidence" value="ECO:0007669"/>
    <property type="project" value="GOC"/>
</dbReference>
<evidence type="ECO:0000313" key="4">
    <source>
        <dbReference type="EMBL" id="GBG86200.1"/>
    </source>
</evidence>
<dbReference type="InterPro" id="IPR000408">
    <property type="entry name" value="Reg_chr_condens"/>
</dbReference>
<sequence>MAKDILGLEEEEEVIPRRPNQSKLYVWGYNVQGQTSHDAGVSGDPRTWRCQRTPKAVPLERLADSKRRPPIYLVHVACGLQHTAAVTSDGDLYTWGANDFGQLGDGGEDDCREPRRVIALRKEFVTSIACGAQCTAVITRERRASDGGEPAEGRLWVWGQNQGSNLPRLFPGAMPPKSVIKAISCGASHAAAISTDGLLQTWGYNEFGQLGRGFSCEGLQEARYTCGRGDYGQLGHRVLQTGLKEVLLRRVVSLEGIRLTQVACGQMHTCVVTSKGALYIWGGGREGQLGFGHRQEMVPVLGADDNAAISRLPVLLMSRGVKMVACGQSHTLASTVDGRLWGWGYNSSGQAATGRAAYAWRPSPIDWCVGQVAQLAAGGGHSAVLTQAFTLKDLCEYRLAESVTVPTAPAIEDIAGRHGADGLMRFCERFRIRVTSGQDEDVDEDEERRRRPRTRPRSRLTTVAIEWSSNPTGSSNLQSAAEHPPRAA</sequence>
<dbReference type="GO" id="GO:0042073">
    <property type="term" value="P:intraciliary transport"/>
    <property type="evidence" value="ECO:0007669"/>
    <property type="project" value="TreeGrafter"/>
</dbReference>
<accession>A0A388LV51</accession>
<organism evidence="4 5">
    <name type="scientific">Chara braunii</name>
    <name type="common">Braun's stonewort</name>
    <dbReference type="NCBI Taxonomy" id="69332"/>
    <lineage>
        <taxon>Eukaryota</taxon>
        <taxon>Viridiplantae</taxon>
        <taxon>Streptophyta</taxon>
        <taxon>Charophyceae</taxon>
        <taxon>Charales</taxon>
        <taxon>Characeae</taxon>
        <taxon>Chara</taxon>
    </lineage>
</organism>
<dbReference type="GO" id="GO:0006511">
    <property type="term" value="P:ubiquitin-dependent protein catabolic process"/>
    <property type="evidence" value="ECO:0007669"/>
    <property type="project" value="TreeGrafter"/>
</dbReference>
<comment type="caution">
    <text evidence="4">The sequence shown here is derived from an EMBL/GenBank/DDBJ whole genome shotgun (WGS) entry which is preliminary data.</text>
</comment>
<evidence type="ECO:0000256" key="2">
    <source>
        <dbReference type="PROSITE-ProRule" id="PRU00235"/>
    </source>
</evidence>
<evidence type="ECO:0000256" key="1">
    <source>
        <dbReference type="ARBA" id="ARBA00022737"/>
    </source>
</evidence>
<dbReference type="Gene3D" id="2.130.10.30">
    <property type="entry name" value="Regulator of chromosome condensation 1/beta-lactamase-inhibitor protein II"/>
    <property type="match status" value="2"/>
</dbReference>
<keyword evidence="5" id="KW-1185">Reference proteome</keyword>
<protein>
    <submittedName>
        <fullName evidence="4">Uncharacterized protein</fullName>
    </submittedName>
</protein>
<dbReference type="OMA" id="GRGITCE"/>
<feature type="repeat" description="RCC1" evidence="2">
    <location>
        <begin position="276"/>
        <end position="337"/>
    </location>
</feature>
<gene>
    <name evidence="4" type="ORF">CBR_g41104</name>
</gene>
<dbReference type="PANTHER" id="PTHR45622">
    <property type="entry name" value="UBIQUITIN-PROTEIN LIGASE E3A-RELATED"/>
    <property type="match status" value="1"/>
</dbReference>
<dbReference type="STRING" id="69332.A0A388LV51"/>
<dbReference type="Pfam" id="PF13540">
    <property type="entry name" value="RCC1_2"/>
    <property type="match status" value="2"/>
</dbReference>
<evidence type="ECO:0000313" key="5">
    <source>
        <dbReference type="Proteomes" id="UP000265515"/>
    </source>
</evidence>
<feature type="repeat" description="RCC1" evidence="2">
    <location>
        <begin position="338"/>
        <end position="388"/>
    </location>
</feature>
<reference evidence="4 5" key="1">
    <citation type="journal article" date="2018" name="Cell">
        <title>The Chara Genome: Secondary Complexity and Implications for Plant Terrestrialization.</title>
        <authorList>
            <person name="Nishiyama T."/>
            <person name="Sakayama H."/>
            <person name="Vries J.D."/>
            <person name="Buschmann H."/>
            <person name="Saint-Marcoux D."/>
            <person name="Ullrich K.K."/>
            <person name="Haas F.B."/>
            <person name="Vanderstraeten L."/>
            <person name="Becker D."/>
            <person name="Lang D."/>
            <person name="Vosolsobe S."/>
            <person name="Rombauts S."/>
            <person name="Wilhelmsson P.K.I."/>
            <person name="Janitza P."/>
            <person name="Kern R."/>
            <person name="Heyl A."/>
            <person name="Rumpler F."/>
            <person name="Villalobos L.I.A.C."/>
            <person name="Clay J.M."/>
            <person name="Skokan R."/>
            <person name="Toyoda A."/>
            <person name="Suzuki Y."/>
            <person name="Kagoshima H."/>
            <person name="Schijlen E."/>
            <person name="Tajeshwar N."/>
            <person name="Catarino B."/>
            <person name="Hetherington A.J."/>
            <person name="Saltykova A."/>
            <person name="Bonnot C."/>
            <person name="Breuninger H."/>
            <person name="Symeonidi A."/>
            <person name="Radhakrishnan G.V."/>
            <person name="Van Nieuwerburgh F."/>
            <person name="Deforce D."/>
            <person name="Chang C."/>
            <person name="Karol K.G."/>
            <person name="Hedrich R."/>
            <person name="Ulvskov P."/>
            <person name="Glockner G."/>
            <person name="Delwiche C.F."/>
            <person name="Petrasek J."/>
            <person name="Van de Peer Y."/>
            <person name="Friml J."/>
            <person name="Beilby M."/>
            <person name="Dolan L."/>
            <person name="Kohara Y."/>
            <person name="Sugano S."/>
            <person name="Fujiyama A."/>
            <person name="Delaux P.-M."/>
            <person name="Quint M."/>
            <person name="TheiBen G."/>
            <person name="Hagemann M."/>
            <person name="Harholt J."/>
            <person name="Dunand C."/>
            <person name="Zachgo S."/>
            <person name="Langdale J."/>
            <person name="Maumus F."/>
            <person name="Straeten D.V.D."/>
            <person name="Gould S.B."/>
            <person name="Rensing S.A."/>
        </authorList>
    </citation>
    <scope>NUCLEOTIDE SEQUENCE [LARGE SCALE GENOMIC DNA]</scope>
    <source>
        <strain evidence="4 5">S276</strain>
    </source>
</reference>
<feature type="repeat" description="RCC1" evidence="2">
    <location>
        <begin position="22"/>
        <end position="89"/>
    </location>
</feature>
<feature type="compositionally biased region" description="Polar residues" evidence="3">
    <location>
        <begin position="467"/>
        <end position="479"/>
    </location>
</feature>
<dbReference type="GO" id="GO:0016567">
    <property type="term" value="P:protein ubiquitination"/>
    <property type="evidence" value="ECO:0007669"/>
    <property type="project" value="TreeGrafter"/>
</dbReference>
<dbReference type="Pfam" id="PF00415">
    <property type="entry name" value="RCC1"/>
    <property type="match status" value="2"/>
</dbReference>
<dbReference type="EMBL" id="BFEA01000553">
    <property type="protein sequence ID" value="GBG86200.1"/>
    <property type="molecule type" value="Genomic_DNA"/>
</dbReference>
<feature type="repeat" description="RCC1" evidence="2">
    <location>
        <begin position="90"/>
        <end position="141"/>
    </location>
</feature>
<proteinExistence type="predicted"/>
<dbReference type="PRINTS" id="PR00633">
    <property type="entry name" value="RCCNDNSATION"/>
</dbReference>
<dbReference type="Gramene" id="GBG86200">
    <property type="protein sequence ID" value="GBG86200"/>
    <property type="gene ID" value="CBR_g41104"/>
</dbReference>